<accession>A0A9W7ZXM8</accession>
<dbReference type="PANTHER" id="PTHR13237:SF9">
    <property type="entry name" value="NEUROGUIDIN"/>
    <property type="match status" value="1"/>
</dbReference>
<reference evidence="2" key="1">
    <citation type="submission" date="2022-07" db="EMBL/GenBank/DDBJ databases">
        <title>Phylogenomic reconstructions and comparative analyses of Kickxellomycotina fungi.</title>
        <authorList>
            <person name="Reynolds N.K."/>
            <person name="Stajich J.E."/>
            <person name="Barry K."/>
            <person name="Grigoriev I.V."/>
            <person name="Crous P."/>
            <person name="Smith M.E."/>
        </authorList>
    </citation>
    <scope>NUCLEOTIDE SEQUENCE</scope>
    <source>
        <strain evidence="2">RSA 861</strain>
    </source>
</reference>
<dbReference type="EMBL" id="JANBPT010000666">
    <property type="protein sequence ID" value="KAJ1914795.1"/>
    <property type="molecule type" value="Genomic_DNA"/>
</dbReference>
<dbReference type="GO" id="GO:0032040">
    <property type="term" value="C:small-subunit processome"/>
    <property type="evidence" value="ECO:0007669"/>
    <property type="project" value="TreeGrafter"/>
</dbReference>
<dbReference type="PANTHER" id="PTHR13237">
    <property type="entry name" value="SOMETHING ABOUT SILENCING PROTEIN 10-RELATED"/>
    <property type="match status" value="1"/>
</dbReference>
<dbReference type="AlphaFoldDB" id="A0A9W7ZXM8"/>
<comment type="caution">
    <text evidence="2">The sequence shown here is derived from an EMBL/GenBank/DDBJ whole genome shotgun (WGS) entry which is preliminary data.</text>
</comment>
<keyword evidence="3" id="KW-1185">Reference proteome</keyword>
<gene>
    <name evidence="2" type="ORF">IWQ60_008674</name>
</gene>
<name>A0A9W7ZXM8_9FUNG</name>
<dbReference type="InterPro" id="IPR007146">
    <property type="entry name" value="Sas10/Utp3/C1D"/>
</dbReference>
<dbReference type="Proteomes" id="UP001150569">
    <property type="component" value="Unassembled WGS sequence"/>
</dbReference>
<evidence type="ECO:0000313" key="3">
    <source>
        <dbReference type="Proteomes" id="UP001150569"/>
    </source>
</evidence>
<proteinExistence type="predicted"/>
<dbReference type="GO" id="GO:0000462">
    <property type="term" value="P:maturation of SSU-rRNA from tricistronic rRNA transcript (SSU-rRNA, 5.8S rRNA, LSU-rRNA)"/>
    <property type="evidence" value="ECO:0007669"/>
    <property type="project" value="TreeGrafter"/>
</dbReference>
<dbReference type="OrthoDB" id="203440at2759"/>
<feature type="compositionally biased region" description="Basic and acidic residues" evidence="1">
    <location>
        <begin position="309"/>
        <end position="325"/>
    </location>
</feature>
<protein>
    <submittedName>
        <fullName evidence="2">Uncharacterized protein</fullName>
    </submittedName>
</protein>
<organism evidence="2 3">
    <name type="scientific">Tieghemiomyces parasiticus</name>
    <dbReference type="NCBI Taxonomy" id="78921"/>
    <lineage>
        <taxon>Eukaryota</taxon>
        <taxon>Fungi</taxon>
        <taxon>Fungi incertae sedis</taxon>
        <taxon>Zoopagomycota</taxon>
        <taxon>Kickxellomycotina</taxon>
        <taxon>Dimargaritomycetes</taxon>
        <taxon>Dimargaritales</taxon>
        <taxon>Dimargaritaceae</taxon>
        <taxon>Tieghemiomyces</taxon>
    </lineage>
</organism>
<evidence type="ECO:0000256" key="1">
    <source>
        <dbReference type="SAM" id="MobiDB-lite"/>
    </source>
</evidence>
<feature type="compositionally biased region" description="Basic residues" evidence="1">
    <location>
        <begin position="326"/>
        <end position="344"/>
    </location>
</feature>
<dbReference type="Pfam" id="PF04000">
    <property type="entry name" value="Sas10_Utp3"/>
    <property type="match status" value="1"/>
</dbReference>
<evidence type="ECO:0000313" key="2">
    <source>
        <dbReference type="EMBL" id="KAJ1914795.1"/>
    </source>
</evidence>
<feature type="region of interest" description="Disordered" evidence="1">
    <location>
        <begin position="303"/>
        <end position="344"/>
    </location>
</feature>
<sequence>MPPSALNDRLKELIGSLDTVHKQVKKHRAELTHPTSALMLSAHFARLAGDHGAKPTNTTDGISLLEAKYHLLLEYLTDVAYFVDLKLRGTSTVDHPVIQHLIENRVYLEKLRPVEAKLKYQIDKVVRAASLENPAKIYAEVQAKAAEADPLQFKPNMASMKAVNENITRVSTDGGKDGDGLYKAPKVAPAHFEEEASAAAKRKRFEERIRQKAMQTEIVRDLVSEFDTRPQEEEVHGNVGIGGSEAYKRKRAERERYEEDNFKRMDISRKDKHQEKVSTFQSLDHEFKDLNDFASRAAIYTITKGKGNGHKDAADMLEGLKDGKSSGKRRKTSSKKSYGKKFRK</sequence>